<dbReference type="Proteomes" id="UP000004840">
    <property type="component" value="Unassembled WGS sequence"/>
</dbReference>
<reference evidence="1 2" key="1">
    <citation type="journal article" date="2012" name="J. Bacteriol.">
        <title>Genome Sequence of Corynebacterium casei UCMA 3821, Isolated from a Smear-Ripened Cheese.</title>
        <authorList>
            <person name="Monnet C."/>
            <person name="Loux V."/>
            <person name="Bento P."/>
            <person name="Gibrat J.F."/>
            <person name="Straub C."/>
            <person name="Bonnarme P."/>
            <person name="Landaud S."/>
            <person name="Irlinger F."/>
        </authorList>
    </citation>
    <scope>NUCLEOTIDE SEQUENCE [LARGE SCALE GENOMIC DNA]</scope>
    <source>
        <strain evidence="1 2">UCMA 3821</strain>
    </source>
</reference>
<protein>
    <submittedName>
        <fullName evidence="1">Uncharacterized protein</fullName>
    </submittedName>
</protein>
<dbReference type="AlphaFoldDB" id="G7I1S2"/>
<comment type="caution">
    <text evidence="1">The sequence shown here is derived from an EMBL/GenBank/DDBJ whole genome shotgun (WGS) entry which is preliminary data.</text>
</comment>
<name>G7I1S2_9CORY</name>
<proteinExistence type="predicted"/>
<evidence type="ECO:0000313" key="2">
    <source>
        <dbReference type="Proteomes" id="UP000004840"/>
    </source>
</evidence>
<gene>
    <name evidence="1" type="ORF">CCAS_14715</name>
</gene>
<accession>G7I1S2</accession>
<organism evidence="1 2">
    <name type="scientific">Corynebacterium casei UCMA 3821</name>
    <dbReference type="NCBI Taxonomy" id="1110505"/>
    <lineage>
        <taxon>Bacteria</taxon>
        <taxon>Bacillati</taxon>
        <taxon>Actinomycetota</taxon>
        <taxon>Actinomycetes</taxon>
        <taxon>Mycobacteriales</taxon>
        <taxon>Corynebacteriaceae</taxon>
        <taxon>Corynebacterium</taxon>
    </lineage>
</organism>
<sequence>MEAILPEYTVEATSWETQGLLQANSPKFERLEK</sequence>
<evidence type="ECO:0000313" key="1">
    <source>
        <dbReference type="EMBL" id="CCE56387.1"/>
    </source>
</evidence>
<dbReference type="EMBL" id="CAFW01000103">
    <property type="protein sequence ID" value="CCE56387.1"/>
    <property type="molecule type" value="Genomic_DNA"/>
</dbReference>